<keyword evidence="2" id="KW-1185">Reference proteome</keyword>
<dbReference type="Proteomes" id="UP001138661">
    <property type="component" value="Unassembled WGS sequence"/>
</dbReference>
<organism evidence="1 2">
    <name type="scientific">Roseobacter insulae</name>
    <dbReference type="NCBI Taxonomy" id="2859783"/>
    <lineage>
        <taxon>Bacteria</taxon>
        <taxon>Pseudomonadati</taxon>
        <taxon>Pseudomonadota</taxon>
        <taxon>Alphaproteobacteria</taxon>
        <taxon>Rhodobacterales</taxon>
        <taxon>Roseobacteraceae</taxon>
        <taxon>Roseobacter</taxon>
    </lineage>
</organism>
<protein>
    <submittedName>
        <fullName evidence="1">Uncharacterized protein</fullName>
    </submittedName>
</protein>
<accession>A0A9X1FWU2</accession>
<dbReference type="AlphaFoldDB" id="A0A9X1FWU2"/>
<gene>
    <name evidence="1" type="ORF">KX928_13265</name>
</gene>
<name>A0A9X1FWU2_9RHOB</name>
<reference evidence="1" key="1">
    <citation type="submission" date="2021-07" db="EMBL/GenBank/DDBJ databases">
        <title>Roseobacter insulae sp. nov., isolated from a tidal flat.</title>
        <authorList>
            <person name="Park S."/>
            <person name="Yoon J.-H."/>
        </authorList>
    </citation>
    <scope>NUCLEOTIDE SEQUENCE</scope>
    <source>
        <strain evidence="1">YSTF-M11</strain>
    </source>
</reference>
<evidence type="ECO:0000313" key="2">
    <source>
        <dbReference type="Proteomes" id="UP001138661"/>
    </source>
</evidence>
<dbReference type="EMBL" id="JAHXDN010000003">
    <property type="protein sequence ID" value="MBW4708752.1"/>
    <property type="molecule type" value="Genomic_DNA"/>
</dbReference>
<sequence length="506" mass="53953">MGAVAFCCFGAARLWAQDQPLSVIDWVQQNPDQPAMTSVAMPNFGEPPTTSSGGVPDVAVVPLDEEAVRIIGLVPAAVTGLPQTLWRQSDPDALSRQLTSLPDFRLPAAQALLFTALLAEAQGPGQDAAQEDIFTLARVAALQRFGALDPALALIEQADVTRDKDHFAAYMDVALLSGEEAPACGTLSAQPHLAPAMAHRIFCAARQGDWTTAALLFDTAQALSLLGNVEAAALDRFLHPEVFDGQPPLRPPREITPLLFRLHEAIGEPLPTRLLPRAYAVADLRDIAGWKAQLEAAERLAKTGALPDNRLLGLYSDREPAASGGIWDRVEAVQQFDTALRTQSAAAVAKTLPRAWTAMQDAELEVAFAGLFAEDLSKLALTGRSARLSEVLSLLSPEYQTAAQRSGSKLLRAVAAGDPTGYLAENPLHQAIIDSFAPDAGPGDLREMARAGRLGEVILRALVLLEEGAAGDPVALKDALATLRALGFEDTMRRAALQILLLERFG</sequence>
<evidence type="ECO:0000313" key="1">
    <source>
        <dbReference type="EMBL" id="MBW4708752.1"/>
    </source>
</evidence>
<comment type="caution">
    <text evidence="1">The sequence shown here is derived from an EMBL/GenBank/DDBJ whole genome shotgun (WGS) entry which is preliminary data.</text>
</comment>
<proteinExistence type="predicted"/>